<dbReference type="HOGENOM" id="CLU_1680756_0_0_1"/>
<evidence type="ECO:0000256" key="1">
    <source>
        <dbReference type="SAM" id="MobiDB-lite"/>
    </source>
</evidence>
<organism evidence="2">
    <name type="scientific">Oryza punctata</name>
    <name type="common">Red rice</name>
    <dbReference type="NCBI Taxonomy" id="4537"/>
    <lineage>
        <taxon>Eukaryota</taxon>
        <taxon>Viridiplantae</taxon>
        <taxon>Streptophyta</taxon>
        <taxon>Embryophyta</taxon>
        <taxon>Tracheophyta</taxon>
        <taxon>Spermatophyta</taxon>
        <taxon>Magnoliopsida</taxon>
        <taxon>Liliopsida</taxon>
        <taxon>Poales</taxon>
        <taxon>Poaceae</taxon>
        <taxon>BOP clade</taxon>
        <taxon>Oryzoideae</taxon>
        <taxon>Oryzeae</taxon>
        <taxon>Oryzinae</taxon>
        <taxon>Oryza</taxon>
    </lineage>
</organism>
<feature type="region of interest" description="Disordered" evidence="1">
    <location>
        <begin position="1"/>
        <end position="57"/>
    </location>
</feature>
<name>A0A0E0KQ90_ORYPU</name>
<feature type="compositionally biased region" description="Low complexity" evidence="1">
    <location>
        <begin position="42"/>
        <end position="51"/>
    </location>
</feature>
<evidence type="ECO:0000313" key="3">
    <source>
        <dbReference type="Proteomes" id="UP000026962"/>
    </source>
</evidence>
<dbReference type="AlphaFoldDB" id="A0A0E0KQ90"/>
<feature type="compositionally biased region" description="Low complexity" evidence="1">
    <location>
        <begin position="18"/>
        <end position="30"/>
    </location>
</feature>
<dbReference type="EnsemblPlants" id="OPUNC04G09760.1">
    <property type="protein sequence ID" value="OPUNC04G09760.1"/>
    <property type="gene ID" value="OPUNC04G09760"/>
</dbReference>
<dbReference type="Proteomes" id="UP000026962">
    <property type="component" value="Chromosome 4"/>
</dbReference>
<accession>A0A0E0KQ90</accession>
<dbReference type="Gramene" id="OPUNC04G09760.1">
    <property type="protein sequence ID" value="OPUNC04G09760.1"/>
    <property type="gene ID" value="OPUNC04G09760"/>
</dbReference>
<proteinExistence type="predicted"/>
<protein>
    <submittedName>
        <fullName evidence="2">Uncharacterized protein</fullName>
    </submittedName>
</protein>
<sequence length="157" mass="17309">MFVHRHTRLLPDDEDVDPASPSTPHAPAPAQEEEEGEEAEQQGEAAELSSASPPPSRLALTSWWELTALSFILAGRALLPKKPPLLVPLLYLRLSNLHRCSYMAYDMAGKPPNLALEQRSVPPLYYRTSAAQAVVLQRGATQGKEYDYQDWSSGVNA</sequence>
<evidence type="ECO:0000313" key="2">
    <source>
        <dbReference type="EnsemblPlants" id="OPUNC04G09760.1"/>
    </source>
</evidence>
<feature type="compositionally biased region" description="Acidic residues" evidence="1">
    <location>
        <begin position="31"/>
        <end position="41"/>
    </location>
</feature>
<reference evidence="2" key="2">
    <citation type="submission" date="2018-05" db="EMBL/GenBank/DDBJ databases">
        <title>OpunRS2 (Oryza punctata Reference Sequence Version 2).</title>
        <authorList>
            <person name="Zhang J."/>
            <person name="Kudrna D."/>
            <person name="Lee S."/>
            <person name="Talag J."/>
            <person name="Welchert J."/>
            <person name="Wing R.A."/>
        </authorList>
    </citation>
    <scope>NUCLEOTIDE SEQUENCE [LARGE SCALE GENOMIC DNA]</scope>
</reference>
<keyword evidence="3" id="KW-1185">Reference proteome</keyword>
<reference evidence="2" key="1">
    <citation type="submission" date="2015-04" db="UniProtKB">
        <authorList>
            <consortium name="EnsemblPlants"/>
        </authorList>
    </citation>
    <scope>IDENTIFICATION</scope>
</reference>